<comment type="similarity">
    <text evidence="1">Belongs to the short-chain dehydrogenases/reductases (SDR) family.</text>
</comment>
<dbReference type="Proteomes" id="UP001642900">
    <property type="component" value="Unassembled WGS sequence"/>
</dbReference>
<name>A0A6G4WMD9_9HYPH</name>
<dbReference type="InterPro" id="IPR036291">
    <property type="entry name" value="NAD(P)-bd_dom_sf"/>
</dbReference>
<feature type="domain" description="Ketoreductase" evidence="3">
    <location>
        <begin position="11"/>
        <end position="166"/>
    </location>
</feature>
<dbReference type="InterPro" id="IPR020904">
    <property type="entry name" value="Sc_DH/Rdtase_CS"/>
</dbReference>
<dbReference type="SUPFAM" id="SSF51735">
    <property type="entry name" value="NAD(P)-binding Rossmann-fold domains"/>
    <property type="match status" value="1"/>
</dbReference>
<evidence type="ECO:0000256" key="2">
    <source>
        <dbReference type="ARBA" id="ARBA00023002"/>
    </source>
</evidence>
<comment type="caution">
    <text evidence="4">The sequence shown here is derived from an EMBL/GenBank/DDBJ whole genome shotgun (WGS) entry which is preliminary data.</text>
</comment>
<organism evidence="4 5">
    <name type="scientific">Allomesorhizobium camelthorni</name>
    <dbReference type="NCBI Taxonomy" id="475069"/>
    <lineage>
        <taxon>Bacteria</taxon>
        <taxon>Pseudomonadati</taxon>
        <taxon>Pseudomonadota</taxon>
        <taxon>Alphaproteobacteria</taxon>
        <taxon>Hyphomicrobiales</taxon>
        <taxon>Phyllobacteriaceae</taxon>
        <taxon>Allomesorhizobium</taxon>
    </lineage>
</organism>
<keyword evidence="5" id="KW-1185">Reference proteome</keyword>
<evidence type="ECO:0000256" key="1">
    <source>
        <dbReference type="ARBA" id="ARBA00006484"/>
    </source>
</evidence>
<evidence type="ECO:0000313" key="5">
    <source>
        <dbReference type="Proteomes" id="UP001642900"/>
    </source>
</evidence>
<dbReference type="RefSeq" id="WP_165034268.1">
    <property type="nucleotide sequence ID" value="NZ_JAAKZF010000153.1"/>
</dbReference>
<dbReference type="FunFam" id="3.40.50.720:FF:000084">
    <property type="entry name" value="Short-chain dehydrogenase reductase"/>
    <property type="match status" value="1"/>
</dbReference>
<evidence type="ECO:0000313" key="4">
    <source>
        <dbReference type="EMBL" id="NGO55931.1"/>
    </source>
</evidence>
<evidence type="ECO:0000259" key="3">
    <source>
        <dbReference type="SMART" id="SM00822"/>
    </source>
</evidence>
<dbReference type="InterPro" id="IPR057326">
    <property type="entry name" value="KR_dom"/>
</dbReference>
<dbReference type="EMBL" id="JAAKZF010000153">
    <property type="protein sequence ID" value="NGO55931.1"/>
    <property type="molecule type" value="Genomic_DNA"/>
</dbReference>
<reference evidence="4 5" key="1">
    <citation type="submission" date="2020-02" db="EMBL/GenBank/DDBJ databases">
        <title>Genome sequence of strain CCNWXJ40-4.</title>
        <authorList>
            <person name="Gao J."/>
            <person name="Sun J."/>
        </authorList>
    </citation>
    <scope>NUCLEOTIDE SEQUENCE [LARGE SCALE GENOMIC DNA]</scope>
    <source>
        <strain evidence="4 5">CCNWXJ 40-4</strain>
    </source>
</reference>
<dbReference type="PANTHER" id="PTHR42760:SF115">
    <property type="entry name" value="3-OXOACYL-[ACYL-CARRIER-PROTEIN] REDUCTASE FABG"/>
    <property type="match status" value="1"/>
</dbReference>
<dbReference type="InterPro" id="IPR002347">
    <property type="entry name" value="SDR_fam"/>
</dbReference>
<sequence length="251" mass="26971">MSKDKFRLDGRIVVVSGAGRGIGIEVARYMVNAGARIIIAEIDRQTGEDAASELGPMAEFVPLDVADRVAVDSAAEKILARHGRVDVLVNNAAICIDSNAEETSDEVWRRQMSVDLDGVFYCCRAFGRKMIEEKAGSIINISSIAAFVGLRPQNHVAYSVAKAGVAQLSRVLASEWARHCVRVNSILPGYTKTPMPLGVGDDLVSKWLEMIPMGRILDPEEIAGAALFLASDASSGITGHLLVVDGGYTIW</sequence>
<dbReference type="PRINTS" id="PR00081">
    <property type="entry name" value="GDHRDH"/>
</dbReference>
<dbReference type="GO" id="GO:0016616">
    <property type="term" value="F:oxidoreductase activity, acting on the CH-OH group of donors, NAD or NADP as acceptor"/>
    <property type="evidence" value="ECO:0007669"/>
    <property type="project" value="UniProtKB-ARBA"/>
</dbReference>
<proteinExistence type="inferred from homology"/>
<accession>A0A6G4WMD9</accession>
<dbReference type="Gene3D" id="3.40.50.720">
    <property type="entry name" value="NAD(P)-binding Rossmann-like Domain"/>
    <property type="match status" value="1"/>
</dbReference>
<keyword evidence="2" id="KW-0560">Oxidoreductase</keyword>
<dbReference type="PROSITE" id="PS00061">
    <property type="entry name" value="ADH_SHORT"/>
    <property type="match status" value="1"/>
</dbReference>
<gene>
    <name evidence="4" type="ORF">G6N73_33860</name>
</gene>
<dbReference type="Pfam" id="PF13561">
    <property type="entry name" value="adh_short_C2"/>
    <property type="match status" value="1"/>
</dbReference>
<dbReference type="PRINTS" id="PR00080">
    <property type="entry name" value="SDRFAMILY"/>
</dbReference>
<dbReference type="AlphaFoldDB" id="A0A6G4WMD9"/>
<dbReference type="PANTHER" id="PTHR42760">
    <property type="entry name" value="SHORT-CHAIN DEHYDROGENASES/REDUCTASES FAMILY MEMBER"/>
    <property type="match status" value="1"/>
</dbReference>
<protein>
    <submittedName>
        <fullName evidence="4">SDR family oxidoreductase</fullName>
    </submittedName>
</protein>
<dbReference type="SMART" id="SM00822">
    <property type="entry name" value="PKS_KR"/>
    <property type="match status" value="1"/>
</dbReference>